<evidence type="ECO:0000313" key="2">
    <source>
        <dbReference type="EMBL" id="KEQ75783.1"/>
    </source>
</evidence>
<feature type="compositionally biased region" description="Polar residues" evidence="1">
    <location>
        <begin position="312"/>
        <end position="327"/>
    </location>
</feature>
<feature type="region of interest" description="Disordered" evidence="1">
    <location>
        <begin position="470"/>
        <end position="592"/>
    </location>
</feature>
<keyword evidence="3" id="KW-1185">Reference proteome</keyword>
<evidence type="ECO:0000313" key="3">
    <source>
        <dbReference type="Proteomes" id="UP000027730"/>
    </source>
</evidence>
<dbReference type="Proteomes" id="UP000027730">
    <property type="component" value="Unassembled WGS sequence"/>
</dbReference>
<evidence type="ECO:0000256" key="1">
    <source>
        <dbReference type="SAM" id="MobiDB-lite"/>
    </source>
</evidence>
<protein>
    <submittedName>
        <fullName evidence="2">Uncharacterized protein</fullName>
    </submittedName>
</protein>
<dbReference type="RefSeq" id="XP_013430254.1">
    <property type="nucleotide sequence ID" value="XM_013574800.1"/>
</dbReference>
<feature type="compositionally biased region" description="Low complexity" evidence="1">
    <location>
        <begin position="531"/>
        <end position="540"/>
    </location>
</feature>
<gene>
    <name evidence="2" type="ORF">M436DRAFT_61100</name>
</gene>
<feature type="region of interest" description="Disordered" evidence="1">
    <location>
        <begin position="691"/>
        <end position="772"/>
    </location>
</feature>
<feature type="compositionally biased region" description="Polar residues" evidence="1">
    <location>
        <begin position="701"/>
        <end position="711"/>
    </location>
</feature>
<feature type="region of interest" description="Disordered" evidence="1">
    <location>
        <begin position="99"/>
        <end position="133"/>
    </location>
</feature>
<feature type="region of interest" description="Disordered" evidence="1">
    <location>
        <begin position="622"/>
        <end position="646"/>
    </location>
</feature>
<organism evidence="2 3">
    <name type="scientific">Aureobasidium namibiae CBS 147.97</name>
    <dbReference type="NCBI Taxonomy" id="1043004"/>
    <lineage>
        <taxon>Eukaryota</taxon>
        <taxon>Fungi</taxon>
        <taxon>Dikarya</taxon>
        <taxon>Ascomycota</taxon>
        <taxon>Pezizomycotina</taxon>
        <taxon>Dothideomycetes</taxon>
        <taxon>Dothideomycetidae</taxon>
        <taxon>Dothideales</taxon>
        <taxon>Saccotheciaceae</taxon>
        <taxon>Aureobasidium</taxon>
    </lineage>
</organism>
<proteinExistence type="predicted"/>
<dbReference type="EMBL" id="KL584704">
    <property type="protein sequence ID" value="KEQ75783.1"/>
    <property type="molecule type" value="Genomic_DNA"/>
</dbReference>
<feature type="compositionally biased region" description="Polar residues" evidence="1">
    <location>
        <begin position="622"/>
        <end position="640"/>
    </location>
</feature>
<feature type="region of interest" description="Disordered" evidence="1">
    <location>
        <begin position="656"/>
        <end position="675"/>
    </location>
</feature>
<feature type="compositionally biased region" description="Basic and acidic residues" evidence="1">
    <location>
        <begin position="873"/>
        <end position="893"/>
    </location>
</feature>
<reference evidence="2 3" key="1">
    <citation type="journal article" date="2014" name="BMC Genomics">
        <title>Genome sequencing of four Aureobasidium pullulans varieties: biotechnological potential, stress tolerance, and description of new species.</title>
        <authorList>
            <person name="Gostin Ar C."/>
            <person name="Ohm R.A."/>
            <person name="Kogej T."/>
            <person name="Sonjak S."/>
            <person name="Turk M."/>
            <person name="Zajc J."/>
            <person name="Zalar P."/>
            <person name="Grube M."/>
            <person name="Sun H."/>
            <person name="Han J."/>
            <person name="Sharma A."/>
            <person name="Chiniquy J."/>
            <person name="Ngan C.Y."/>
            <person name="Lipzen A."/>
            <person name="Barry K."/>
            <person name="Grigoriev I.V."/>
            <person name="Gunde-Cimerman N."/>
        </authorList>
    </citation>
    <scope>NUCLEOTIDE SEQUENCE [LARGE SCALE GENOMIC DNA]</scope>
    <source>
        <strain evidence="2 3">CBS 147.97</strain>
    </source>
</reference>
<feature type="compositionally biased region" description="Polar residues" evidence="1">
    <location>
        <begin position="658"/>
        <end position="674"/>
    </location>
</feature>
<dbReference type="AlphaFoldDB" id="A0A074WRK9"/>
<name>A0A074WRK9_9PEZI</name>
<sequence length="914" mass="98804">MSDHRIMASEIFVLNFTVRDLLLSNHSQAYRLDISLVYPVSIGNIPLLYHGATSFKMEEKMEEQMASILTNFTAGMKEVVVLQTQTRIHLEALEAFEAQARTRPRSPRRPAPVPLSEVNGTSPSTSPEGPRNTLVSTEVITRDAASRSRTKAVAVVACSSGPRLSTSRDQPTEQYFPDQNHTQELSSMLNASTVTVGSHPQSPRSSAGAELGLRNNIGVDVSMPDAGGDSSRSGGKPTFDKGKRTTFNNEGNVGFKTGESSQSNGHLDRVHRSQDGGRRIAGGVRASTARPQQYPVPPTSPTAIPGGPRPQGCQTIEGSTTQETASGQREGHNAQLGNLLDAFVGTWLVRCITTSVFTIICMFNSGQVDKVTSGSRFPWLVQSCDLSKKVGNFEFLRLRVQQEYQIRLPEVRLEIWPARVRHTNFQLRAIWKYCNERCWKLAPYAFNADKRPYEEFKWVVYPTSARSRGDAARNIAEQPDPGLPSAANPVNQTGWPDNLPPPNAPEGPNGGLRKPLPHPSDGSRPVPDGPAAASGSESSANHTLQPVPAPAAHMTVPSGLSRTKGKAPIRFGEASFGPAPRASPPQQPKAVDTRLSGIPLSVSNALCATGTVHPSRTTLIDTTSTRNAVTQTHAPKSGPSQAPKRMPIRLSIPVDSVRPSQSETGRVGQQTPLSGPSICINHSFAKPALDARSSYRGVTKTPGSTESQKQVAPTELGTPSLHSNGKPLPPVGAQSVAVRRSLRAAGKQPVRSEVSITNASSSVPQAKTKSQDQWCERCQTKHFASAANDTLDPVDPVTCNKPHRGICRKLSSARAKDRPSSKATAKQDQAPKRTSKKRKADDADDADEVNVKVGESTSQSMLLSRPKKKRKRESKEKREAKTQAKDKAQTELKGKRKGPVGSKGQWYDPIPVDD</sequence>
<dbReference type="GeneID" id="25413122"/>
<accession>A0A074WRK9</accession>
<feature type="region of interest" description="Disordered" evidence="1">
    <location>
        <begin position="809"/>
        <end position="914"/>
    </location>
</feature>
<feature type="compositionally biased region" description="Polar residues" evidence="1">
    <location>
        <begin position="754"/>
        <end position="772"/>
    </location>
</feature>
<feature type="region of interest" description="Disordered" evidence="1">
    <location>
        <begin position="218"/>
        <end position="330"/>
    </location>
</feature>
<feature type="compositionally biased region" description="Basic and acidic residues" evidence="1">
    <location>
        <begin position="266"/>
        <end position="278"/>
    </location>
</feature>
<feature type="compositionally biased region" description="Polar residues" evidence="1">
    <location>
        <begin position="118"/>
        <end position="133"/>
    </location>
</feature>
<dbReference type="HOGENOM" id="CLU_318303_0_0_1"/>
<dbReference type="OrthoDB" id="3931717at2759"/>